<dbReference type="InterPro" id="IPR003533">
    <property type="entry name" value="Doublecortin_dom"/>
</dbReference>
<sequence length="430" mass="49220">MASGFTVPEEWKDEARMHFLVSDFSPSHEPTLSDDRVKFWRALIRSSSQELHKWTFTKRELSQRLAWHQFEPKCLPRVLEVLERAGEIRKLDSYRFDEMGWTEWSLRLMSTPVTWAWKLAWQKSPDQSSQDVVYVLVPAIKELCEIVVSMHHQNVIHISTDCLMTHPQFKDLLRNVTSAGVNDRCLHALELQLLEGQKIKRGHISADTDEVIVKFATSPSGKATPVSEIDVGILSIMRTITGMQKKIDNGNEEIQKLKGRSIGLVRKGQKKEALVLMRRMKVISRNVSNFEEKLTNLETVLDQIKSAETDIKILEAYKTGASVLRRLRVKEGLKVEDAEKIVDDLQDLLEEGENISDVVATQFGGLEIDEDDLLRELEELDDVEKVTEKMGSFKIEECKPVTPQNVVHNQADEEKEPKEKLPKAKPMLLT</sequence>
<dbReference type="GO" id="GO:0000815">
    <property type="term" value="C:ESCRT III complex"/>
    <property type="evidence" value="ECO:0007669"/>
    <property type="project" value="TreeGrafter"/>
</dbReference>
<dbReference type="InterPro" id="IPR005024">
    <property type="entry name" value="Snf7_fam"/>
</dbReference>
<dbReference type="STRING" id="400682.A0A1X7THW6"/>
<feature type="domain" description="Doublecortin" evidence="6">
    <location>
        <begin position="260"/>
        <end position="369"/>
    </location>
</feature>
<dbReference type="PANTHER" id="PTHR22761:SF10">
    <property type="entry name" value="GH13992P"/>
    <property type="match status" value="1"/>
</dbReference>
<keyword evidence="4" id="KW-0175">Coiled coil</keyword>
<dbReference type="FunCoup" id="A0A1X7THW6">
    <property type="interactions" value="563"/>
</dbReference>
<dbReference type="PANTHER" id="PTHR22761">
    <property type="entry name" value="CHARGED MULTIVESICULAR BODY PROTEIN"/>
    <property type="match status" value="1"/>
</dbReference>
<dbReference type="OrthoDB" id="10250120at2759"/>
<proteinExistence type="inferred from homology"/>
<name>A0A1X7THW6_AMPQE</name>
<dbReference type="GO" id="GO:0035556">
    <property type="term" value="P:intracellular signal transduction"/>
    <property type="evidence" value="ECO:0007669"/>
    <property type="project" value="InterPro"/>
</dbReference>
<protein>
    <recommendedName>
        <fullName evidence="6">Doublecortin domain-containing protein</fullName>
    </recommendedName>
</protein>
<feature type="region of interest" description="Disordered" evidence="5">
    <location>
        <begin position="403"/>
        <end position="430"/>
    </location>
</feature>
<dbReference type="GO" id="GO:0032511">
    <property type="term" value="P:late endosome to vacuole transport via multivesicular body sorting pathway"/>
    <property type="evidence" value="ECO:0007669"/>
    <property type="project" value="TreeGrafter"/>
</dbReference>
<dbReference type="PROSITE" id="PS50309">
    <property type="entry name" value="DC"/>
    <property type="match status" value="1"/>
</dbReference>
<dbReference type="Pfam" id="PF03357">
    <property type="entry name" value="Snf7"/>
    <property type="match status" value="1"/>
</dbReference>
<organism evidence="7">
    <name type="scientific">Amphimedon queenslandica</name>
    <name type="common">Sponge</name>
    <dbReference type="NCBI Taxonomy" id="400682"/>
    <lineage>
        <taxon>Eukaryota</taxon>
        <taxon>Metazoa</taxon>
        <taxon>Porifera</taxon>
        <taxon>Demospongiae</taxon>
        <taxon>Heteroscleromorpha</taxon>
        <taxon>Haplosclerida</taxon>
        <taxon>Niphatidae</taxon>
        <taxon>Amphimedon</taxon>
    </lineage>
</organism>
<dbReference type="Pfam" id="PF25880">
    <property type="entry name" value="WHD_CHMP7_1st"/>
    <property type="match status" value="1"/>
</dbReference>
<comment type="similarity">
    <text evidence="2">Belongs to the SNF7 family.</text>
</comment>
<evidence type="ECO:0000256" key="4">
    <source>
        <dbReference type="SAM" id="Coils"/>
    </source>
</evidence>
<evidence type="ECO:0000256" key="5">
    <source>
        <dbReference type="SAM" id="MobiDB-lite"/>
    </source>
</evidence>
<evidence type="ECO:0000256" key="2">
    <source>
        <dbReference type="ARBA" id="ARBA00006190"/>
    </source>
</evidence>
<dbReference type="GO" id="GO:0009898">
    <property type="term" value="C:cytoplasmic side of plasma membrane"/>
    <property type="evidence" value="ECO:0007669"/>
    <property type="project" value="TreeGrafter"/>
</dbReference>
<evidence type="ECO:0000259" key="6">
    <source>
        <dbReference type="PROSITE" id="PS50309"/>
    </source>
</evidence>
<feature type="coiled-coil region" evidence="4">
    <location>
        <begin position="240"/>
        <end position="307"/>
    </location>
</feature>
<evidence type="ECO:0000256" key="3">
    <source>
        <dbReference type="ARBA" id="ARBA00022753"/>
    </source>
</evidence>
<evidence type="ECO:0000256" key="1">
    <source>
        <dbReference type="ARBA" id="ARBA00004177"/>
    </source>
</evidence>
<dbReference type="InParanoid" id="A0A1X7THW6"/>
<accession>A0A1X7THW6</accession>
<comment type="subcellular location">
    <subcellularLocation>
        <location evidence="1">Endosome</location>
    </subcellularLocation>
</comment>
<reference evidence="7" key="1">
    <citation type="submission" date="2017-05" db="UniProtKB">
        <authorList>
            <consortium name="EnsemblMetazoa"/>
        </authorList>
    </citation>
    <scope>IDENTIFICATION</scope>
</reference>
<dbReference type="eggNOG" id="KOG2911">
    <property type="taxonomic scope" value="Eukaryota"/>
</dbReference>
<evidence type="ECO:0000313" key="7">
    <source>
        <dbReference type="EnsemblMetazoa" id="Aqu2.1.14334_001"/>
    </source>
</evidence>
<dbReference type="EnsemblMetazoa" id="Aqu2.1.14334_001">
    <property type="protein sequence ID" value="Aqu2.1.14334_001"/>
    <property type="gene ID" value="Aqu2.1.14334"/>
</dbReference>
<keyword evidence="3" id="KW-0967">Endosome</keyword>
<dbReference type="GO" id="GO:0005771">
    <property type="term" value="C:multivesicular body"/>
    <property type="evidence" value="ECO:0007669"/>
    <property type="project" value="TreeGrafter"/>
</dbReference>
<dbReference type="GO" id="GO:0006900">
    <property type="term" value="P:vesicle budding from membrane"/>
    <property type="evidence" value="ECO:0007669"/>
    <property type="project" value="TreeGrafter"/>
</dbReference>
<dbReference type="Gene3D" id="6.10.140.1230">
    <property type="match status" value="1"/>
</dbReference>
<dbReference type="AlphaFoldDB" id="A0A1X7THW6"/>
<feature type="compositionally biased region" description="Basic and acidic residues" evidence="5">
    <location>
        <begin position="410"/>
        <end position="422"/>
    </location>
</feature>